<dbReference type="AlphaFoldDB" id="A0A2Z6PGK1"/>
<gene>
    <name evidence="1" type="ORF">TSUD_335000</name>
</gene>
<name>A0A2Z6PGK1_TRISU</name>
<reference evidence="2" key="1">
    <citation type="journal article" date="2017" name="Front. Plant Sci.">
        <title>Climate Clever Clovers: New Paradigm to Reduce the Environmental Footprint of Ruminants by Breeding Low Methanogenic Forages Utilizing Haplotype Variation.</title>
        <authorList>
            <person name="Kaur P."/>
            <person name="Appels R."/>
            <person name="Bayer P.E."/>
            <person name="Keeble-Gagnere G."/>
            <person name="Wang J."/>
            <person name="Hirakawa H."/>
            <person name="Shirasawa K."/>
            <person name="Vercoe P."/>
            <person name="Stefanova K."/>
            <person name="Durmic Z."/>
            <person name="Nichols P."/>
            <person name="Revell C."/>
            <person name="Isobe S.N."/>
            <person name="Edwards D."/>
            <person name="Erskine W."/>
        </authorList>
    </citation>
    <scope>NUCLEOTIDE SEQUENCE [LARGE SCALE GENOMIC DNA]</scope>
    <source>
        <strain evidence="2">cv. Daliak</strain>
    </source>
</reference>
<evidence type="ECO:0000313" key="2">
    <source>
        <dbReference type="Proteomes" id="UP000242715"/>
    </source>
</evidence>
<dbReference type="PANTHER" id="PTHR44102:SF8">
    <property type="entry name" value="TETRATRICOPEPTIDE-LIKE HELICAL DOMAIN-CONTAINING PROTEIN-RELATED"/>
    <property type="match status" value="1"/>
</dbReference>
<keyword evidence="2" id="KW-1185">Reference proteome</keyword>
<dbReference type="OrthoDB" id="1722905at2759"/>
<dbReference type="EMBL" id="DF973972">
    <property type="protein sequence ID" value="GAU43437.1"/>
    <property type="molecule type" value="Genomic_DNA"/>
</dbReference>
<dbReference type="PANTHER" id="PTHR44102">
    <property type="entry name" value="PROTEIN NPG1"/>
    <property type="match status" value="1"/>
</dbReference>
<protein>
    <submittedName>
        <fullName evidence="1">Uncharacterized protein</fullName>
    </submittedName>
</protein>
<dbReference type="InterPro" id="IPR043376">
    <property type="entry name" value="NPG1-like"/>
</dbReference>
<sequence>MGSRVRKPRKRLQKIMNCLCSGEIVKEQEDTMVPSSSESLATKDFFSATASGFSGQDGQVERRLDSVNIEQAELSLRESGILNYEEARALLGRYEYQEGNIEAALHVFEGINIAAVTPKIKDFFAKSRERPKRRSRNYTTPPMSIHTAGLLLEAILLKAKCLQVLGRFEGTLTDSLINLCFY</sequence>
<accession>A0A2Z6PGK1</accession>
<organism evidence="1 2">
    <name type="scientific">Trifolium subterraneum</name>
    <name type="common">Subterranean clover</name>
    <dbReference type="NCBI Taxonomy" id="3900"/>
    <lineage>
        <taxon>Eukaryota</taxon>
        <taxon>Viridiplantae</taxon>
        <taxon>Streptophyta</taxon>
        <taxon>Embryophyta</taxon>
        <taxon>Tracheophyta</taxon>
        <taxon>Spermatophyta</taxon>
        <taxon>Magnoliopsida</taxon>
        <taxon>eudicotyledons</taxon>
        <taxon>Gunneridae</taxon>
        <taxon>Pentapetalae</taxon>
        <taxon>rosids</taxon>
        <taxon>fabids</taxon>
        <taxon>Fabales</taxon>
        <taxon>Fabaceae</taxon>
        <taxon>Papilionoideae</taxon>
        <taxon>50 kb inversion clade</taxon>
        <taxon>NPAAA clade</taxon>
        <taxon>Hologalegina</taxon>
        <taxon>IRL clade</taxon>
        <taxon>Trifolieae</taxon>
        <taxon>Trifolium</taxon>
    </lineage>
</organism>
<evidence type="ECO:0000313" key="1">
    <source>
        <dbReference type="EMBL" id="GAU43437.1"/>
    </source>
</evidence>
<proteinExistence type="predicted"/>
<dbReference type="Proteomes" id="UP000242715">
    <property type="component" value="Unassembled WGS sequence"/>
</dbReference>